<dbReference type="GO" id="GO:0000160">
    <property type="term" value="P:phosphorelay signal transduction system"/>
    <property type="evidence" value="ECO:0007669"/>
    <property type="project" value="InterPro"/>
</dbReference>
<dbReference type="PROSITE" id="PS50110">
    <property type="entry name" value="RESPONSE_REGULATORY"/>
    <property type="match status" value="1"/>
</dbReference>
<evidence type="ECO:0000256" key="2">
    <source>
        <dbReference type="PROSITE-ProRule" id="PRU00169"/>
    </source>
</evidence>
<dbReference type="SUPFAM" id="SSF52172">
    <property type="entry name" value="CheY-like"/>
    <property type="match status" value="1"/>
</dbReference>
<dbReference type="EMBL" id="QFXD01000005">
    <property type="protein sequence ID" value="RDH93526.1"/>
    <property type="molecule type" value="Genomic_DNA"/>
</dbReference>
<feature type="domain" description="GGDEF" evidence="7">
    <location>
        <begin position="188"/>
        <end position="319"/>
    </location>
</feature>
<evidence type="ECO:0000313" key="8">
    <source>
        <dbReference type="EMBL" id="RDH93526.1"/>
    </source>
</evidence>
<protein>
    <recommendedName>
        <fullName evidence="10">Diguanylate cyclase response regulator</fullName>
    </recommendedName>
</protein>
<dbReference type="Proteomes" id="UP000255508">
    <property type="component" value="Unassembled WGS sequence"/>
</dbReference>
<dbReference type="Pfam" id="PF00072">
    <property type="entry name" value="Response_reg"/>
    <property type="match status" value="1"/>
</dbReference>
<evidence type="ECO:0000259" key="6">
    <source>
        <dbReference type="PROSITE" id="PS50110"/>
    </source>
</evidence>
<keyword evidence="5" id="KW-0812">Transmembrane</keyword>
<dbReference type="CDD" id="cd01949">
    <property type="entry name" value="GGDEF"/>
    <property type="match status" value="1"/>
</dbReference>
<dbReference type="InterPro" id="IPR043128">
    <property type="entry name" value="Rev_trsase/Diguanyl_cyclase"/>
</dbReference>
<name>A0A370E356_9GAMM</name>
<dbReference type="InterPro" id="IPR000160">
    <property type="entry name" value="GGDEF_dom"/>
</dbReference>
<feature type="coiled-coil region" evidence="3">
    <location>
        <begin position="363"/>
        <end position="527"/>
    </location>
</feature>
<reference evidence="8 9" key="1">
    <citation type="journal article" date="2018" name="ISME J.">
        <title>Endosymbiont genomes yield clues of tubeworm success.</title>
        <authorList>
            <person name="Li Y."/>
            <person name="Liles M.R."/>
            <person name="Halanych K.M."/>
        </authorList>
    </citation>
    <scope>NUCLEOTIDE SEQUENCE [LARGE SCALE GENOMIC DNA]</scope>
    <source>
        <strain evidence="8">A1422</strain>
    </source>
</reference>
<accession>A0A370E356</accession>
<dbReference type="Pfam" id="PF00990">
    <property type="entry name" value="GGDEF"/>
    <property type="match status" value="1"/>
</dbReference>
<evidence type="ECO:0000259" key="7">
    <source>
        <dbReference type="PROSITE" id="PS50887"/>
    </source>
</evidence>
<dbReference type="SUPFAM" id="SSF55073">
    <property type="entry name" value="Nucleotide cyclase"/>
    <property type="match status" value="1"/>
</dbReference>
<evidence type="ECO:0000256" key="3">
    <source>
        <dbReference type="SAM" id="Coils"/>
    </source>
</evidence>
<keyword evidence="5" id="KW-0472">Membrane</keyword>
<dbReference type="InterPro" id="IPR001789">
    <property type="entry name" value="Sig_transdc_resp-reg_receiver"/>
</dbReference>
<proteinExistence type="predicted"/>
<dbReference type="Gene3D" id="3.30.70.270">
    <property type="match status" value="1"/>
</dbReference>
<dbReference type="AlphaFoldDB" id="A0A370E356"/>
<evidence type="ECO:0000313" key="9">
    <source>
        <dbReference type="Proteomes" id="UP000255508"/>
    </source>
</evidence>
<evidence type="ECO:0000256" key="1">
    <source>
        <dbReference type="ARBA" id="ARBA00022553"/>
    </source>
</evidence>
<feature type="domain" description="Response regulatory" evidence="6">
    <location>
        <begin position="22"/>
        <end position="141"/>
    </location>
</feature>
<dbReference type="NCBIfam" id="TIGR00254">
    <property type="entry name" value="GGDEF"/>
    <property type="match status" value="1"/>
</dbReference>
<dbReference type="InterPro" id="IPR050595">
    <property type="entry name" value="Bact_response_regulator"/>
</dbReference>
<feature type="modified residue" description="4-aspartylphosphate" evidence="2">
    <location>
        <position position="71"/>
    </location>
</feature>
<sequence>MQTVSAEFSETPASQEAHEKPVILIADDSRVVRASLQKILRNDFTVIETKDGEEAWEKLTEAPLVHVVFSDLSMPNLNGFGLLDRICRSTNPNIRETPFVVITGNEDNEKIRSNALKCGATDLIIKPFQPIEITARAKACANNHKKMLDAAARIQHESIIDPITGLANLHYFTQRARKDLAFALRHKNELALALLEIDQFEKIAAQNSNAVTNRILNATAQLVKKQARTEDTAAYFGEGKFALLLPATNDIRAKYQGKRVPNGIKKLALSNGDKITASLGIAAPDIKPGILVRDLLVIAQRRLNNALTAGGDRIIKKDSSPLNSVPFLPGETPDSHSVEPADPVSGSYLNASILFPSDTSDLLDSNSETRGQLEEEVENLRTEVEILRMRAEAAERSQDKLARSVSVRRKLEEELQILQAEHQAMRNRAKAAELTNAQLSKASSTRLQAEQEVQQYIEEENSQLKGDNDTFRQRAEAAEIAARSARADVERLQTLLETTNEQFEAQLASEQKARAEAEHRVKQLKSGNIDWAPAKPQETPAATRQPRAVPVAKAAFKEIESTPKNHWPLLLALLTVALISIGAAIYFTDIFGSTVEPIRQAPINNNEPDQTFLQEPIPIQDSLELEHAGNTQEIVDAPSYEGSRETAEERVRQAAELEFNRLKASTKAN</sequence>
<evidence type="ECO:0008006" key="10">
    <source>
        <dbReference type="Google" id="ProtNLM"/>
    </source>
</evidence>
<dbReference type="PANTHER" id="PTHR44591">
    <property type="entry name" value="STRESS RESPONSE REGULATOR PROTEIN 1"/>
    <property type="match status" value="1"/>
</dbReference>
<keyword evidence="3" id="KW-0175">Coiled coil</keyword>
<dbReference type="InterPro" id="IPR029787">
    <property type="entry name" value="Nucleotide_cyclase"/>
</dbReference>
<feature type="compositionally biased region" description="Basic and acidic residues" evidence="4">
    <location>
        <begin position="642"/>
        <end position="651"/>
    </location>
</feature>
<evidence type="ECO:0000256" key="4">
    <source>
        <dbReference type="SAM" id="MobiDB-lite"/>
    </source>
</evidence>
<feature type="transmembrane region" description="Helical" evidence="5">
    <location>
        <begin position="567"/>
        <end position="587"/>
    </location>
</feature>
<dbReference type="SMART" id="SM00448">
    <property type="entry name" value="REC"/>
    <property type="match status" value="1"/>
</dbReference>
<keyword evidence="1 2" id="KW-0597">Phosphoprotein</keyword>
<comment type="caution">
    <text evidence="8">The sequence shown here is derived from an EMBL/GenBank/DDBJ whole genome shotgun (WGS) entry which is preliminary data.</text>
</comment>
<organism evidence="8 9">
    <name type="scientific">endosymbiont of Lamellibrachia luymesi</name>
    <dbReference type="NCBI Taxonomy" id="2200907"/>
    <lineage>
        <taxon>Bacteria</taxon>
        <taxon>Pseudomonadati</taxon>
        <taxon>Pseudomonadota</taxon>
        <taxon>Gammaproteobacteria</taxon>
        <taxon>sulfur-oxidizing symbionts</taxon>
    </lineage>
</organism>
<keyword evidence="5" id="KW-1133">Transmembrane helix</keyword>
<dbReference type="InterPro" id="IPR011006">
    <property type="entry name" value="CheY-like_superfamily"/>
</dbReference>
<dbReference type="PROSITE" id="PS50887">
    <property type="entry name" value="GGDEF"/>
    <property type="match status" value="1"/>
</dbReference>
<feature type="region of interest" description="Disordered" evidence="4">
    <location>
        <begin position="630"/>
        <end position="651"/>
    </location>
</feature>
<dbReference type="Gene3D" id="3.40.50.2300">
    <property type="match status" value="1"/>
</dbReference>
<dbReference type="PANTHER" id="PTHR44591:SF25">
    <property type="entry name" value="CHEMOTAXIS TWO-COMPONENT RESPONSE REGULATOR"/>
    <property type="match status" value="1"/>
</dbReference>
<evidence type="ECO:0000256" key="5">
    <source>
        <dbReference type="SAM" id="Phobius"/>
    </source>
</evidence>
<dbReference type="SMART" id="SM00267">
    <property type="entry name" value="GGDEF"/>
    <property type="match status" value="1"/>
</dbReference>
<gene>
    <name evidence="8" type="ORF">DIZ79_00205</name>
</gene>